<comment type="caution">
    <text evidence="3">The sequence shown here is derived from an EMBL/GenBank/DDBJ whole genome shotgun (WGS) entry which is preliminary data.</text>
</comment>
<dbReference type="AlphaFoldDB" id="A0A9Q1QKN2"/>
<dbReference type="SUPFAM" id="SSF52058">
    <property type="entry name" value="L domain-like"/>
    <property type="match status" value="1"/>
</dbReference>
<protein>
    <recommendedName>
        <fullName evidence="2">Disease resistance protein At4g27190-like leucine-rich repeats domain-containing protein</fullName>
    </recommendedName>
</protein>
<accession>A0A9Q1QKN2</accession>
<dbReference type="Proteomes" id="UP001153076">
    <property type="component" value="Unassembled WGS sequence"/>
</dbReference>
<dbReference type="InterPro" id="IPR057135">
    <property type="entry name" value="At4g27190-like_LRR"/>
</dbReference>
<evidence type="ECO:0000256" key="1">
    <source>
        <dbReference type="ARBA" id="ARBA00022821"/>
    </source>
</evidence>
<proteinExistence type="predicted"/>
<dbReference type="PANTHER" id="PTHR33463">
    <property type="entry name" value="NB-ARC DOMAIN-CONTAINING PROTEIN-RELATED"/>
    <property type="match status" value="1"/>
</dbReference>
<gene>
    <name evidence="3" type="ORF">Cgig2_024450</name>
</gene>
<evidence type="ECO:0000313" key="4">
    <source>
        <dbReference type="Proteomes" id="UP001153076"/>
    </source>
</evidence>
<keyword evidence="4" id="KW-1185">Reference proteome</keyword>
<dbReference type="PANTHER" id="PTHR33463:SF143">
    <property type="entry name" value="NB-ARC DOMAIN-CONTAINING PROTEIN"/>
    <property type="match status" value="1"/>
</dbReference>
<organism evidence="3 4">
    <name type="scientific">Carnegiea gigantea</name>
    <dbReference type="NCBI Taxonomy" id="171969"/>
    <lineage>
        <taxon>Eukaryota</taxon>
        <taxon>Viridiplantae</taxon>
        <taxon>Streptophyta</taxon>
        <taxon>Embryophyta</taxon>
        <taxon>Tracheophyta</taxon>
        <taxon>Spermatophyta</taxon>
        <taxon>Magnoliopsida</taxon>
        <taxon>eudicotyledons</taxon>
        <taxon>Gunneridae</taxon>
        <taxon>Pentapetalae</taxon>
        <taxon>Caryophyllales</taxon>
        <taxon>Cactineae</taxon>
        <taxon>Cactaceae</taxon>
        <taxon>Cactoideae</taxon>
        <taxon>Echinocereeae</taxon>
        <taxon>Carnegiea</taxon>
    </lineage>
</organism>
<name>A0A9Q1QKN2_9CARY</name>
<dbReference type="Pfam" id="PF23247">
    <property type="entry name" value="LRR_RPS2"/>
    <property type="match status" value="1"/>
</dbReference>
<dbReference type="InterPro" id="IPR032675">
    <property type="entry name" value="LRR_dom_sf"/>
</dbReference>
<evidence type="ECO:0000259" key="2">
    <source>
        <dbReference type="Pfam" id="PF23247"/>
    </source>
</evidence>
<keyword evidence="1" id="KW-0611">Plant defense</keyword>
<dbReference type="Gene3D" id="3.80.10.10">
    <property type="entry name" value="Ribonuclease Inhibitor"/>
    <property type="match status" value="2"/>
</dbReference>
<evidence type="ECO:0000313" key="3">
    <source>
        <dbReference type="EMBL" id="KAJ8445244.1"/>
    </source>
</evidence>
<sequence length="582" mass="66932">MPWFAIDNFCCWSALKLKGSVMEWKFARQCFQMPDAHLRSLLEATENGGNVIMHNVIRDSALALLSSDTEGYQVLTRYYLRPCYHNEKEIKFNARKKAVQETRPDRPDMLSPNFTTGAHLKEPPTFEEWTQAETIFLMDNGVTSLPRKPSCPDLQALFLQRNSCLRVIPASFCDAMCALRVLNLTKTRIKSLPDSLSTIKNLEVLALRDCERLLGAELTDLPDSVGELASLKHLRVLFYGSKIKCRDFPTKLINLVLDLREVGLFMHPGDKRRTSCESHTVEEISDLKSSSPYFHFPEVDHLEHFCNSNQSWINGDLTVLNFIVGRVFNHVVSSVSHDALMHSWEERCMRFVNGENIPFAVLVVLSRITSFLPRHHLNICSLSDLPAIIDKDCATVVPPFLKYFSINYVWNLQRIWVNPLKMRSFVKLRHLSLHACPRLRYVVTCTMLDILSHLEELAIKDCASLEYTVIEDDHASNKLLDTPNVFRTSPMSRVLVLQGLKVLKLHYLPELSAIWKGHWPPLEQISFYNCSKLKNLNLLATEAMNIKEIAGDKVWWDSLDWDDLILSRRLQELFMQIDIDDL</sequence>
<dbReference type="OrthoDB" id="1938824at2759"/>
<feature type="domain" description="Disease resistance protein At4g27190-like leucine-rich repeats" evidence="2">
    <location>
        <begin position="411"/>
        <end position="536"/>
    </location>
</feature>
<dbReference type="EMBL" id="JAKOGI010000079">
    <property type="protein sequence ID" value="KAJ8445244.1"/>
    <property type="molecule type" value="Genomic_DNA"/>
</dbReference>
<reference evidence="3" key="1">
    <citation type="submission" date="2022-04" db="EMBL/GenBank/DDBJ databases">
        <title>Carnegiea gigantea Genome sequencing and assembly v2.</title>
        <authorList>
            <person name="Copetti D."/>
            <person name="Sanderson M.J."/>
            <person name="Burquez A."/>
            <person name="Wojciechowski M.F."/>
        </authorList>
    </citation>
    <scope>NUCLEOTIDE SEQUENCE</scope>
    <source>
        <strain evidence="3">SGP5-SGP5p</strain>
        <tissue evidence="3">Aerial part</tissue>
    </source>
</reference>
<dbReference type="InterPro" id="IPR050905">
    <property type="entry name" value="Plant_NBS-LRR"/>
</dbReference>